<dbReference type="KEGG" id="srt:Srot_0539"/>
<evidence type="ECO:0000313" key="1">
    <source>
        <dbReference type="EMBL" id="ADG97023.1"/>
    </source>
</evidence>
<gene>
    <name evidence="1" type="ordered locus">Srot_0539</name>
</gene>
<evidence type="ECO:0008006" key="3">
    <source>
        <dbReference type="Google" id="ProtNLM"/>
    </source>
</evidence>
<evidence type="ECO:0000313" key="2">
    <source>
        <dbReference type="Proteomes" id="UP000002247"/>
    </source>
</evidence>
<dbReference type="HOGENOM" id="CLU_112027_1_0_11"/>
<keyword evidence="2" id="KW-1185">Reference proteome</keyword>
<dbReference type="AlphaFoldDB" id="D6ZCI1"/>
<protein>
    <recommendedName>
        <fullName evidence="3">tRNA adenosine deaminase-associated protein</fullName>
    </recommendedName>
</protein>
<dbReference type="InterPro" id="IPR023869">
    <property type="entry name" value="tRNA_Adeno_NH3ase_assoc_put"/>
</dbReference>
<dbReference type="EMBL" id="CP001958">
    <property type="protein sequence ID" value="ADG97023.1"/>
    <property type="molecule type" value="Genomic_DNA"/>
</dbReference>
<accession>D6ZCI1</accession>
<reference evidence="1 2" key="1">
    <citation type="journal article" date="2010" name="Stand. Genomic Sci.">
        <title>Complete genome sequence of Segniliparus rotundus type strain (CDC 1076).</title>
        <authorList>
            <person name="Sikorski J."/>
            <person name="Lapidus A."/>
            <person name="Copeland A."/>
            <person name="Misra M."/>
            <person name="Glavina Del Rio T."/>
            <person name="Nolan M."/>
            <person name="Lucas S."/>
            <person name="Chen F."/>
            <person name="Tice H."/>
            <person name="Cheng J.F."/>
            <person name="Jando M."/>
            <person name="Schneider S."/>
            <person name="Bruce D."/>
            <person name="Goodwin L."/>
            <person name="Pitluck S."/>
            <person name="Liolios K."/>
            <person name="Mikhailova N."/>
            <person name="Pati A."/>
            <person name="Ivanova N."/>
            <person name="Mavromatis K."/>
            <person name="Chen A."/>
            <person name="Palaniappan K."/>
            <person name="Chertkov O."/>
            <person name="Land M."/>
            <person name="Hauser L."/>
            <person name="Chang Y.J."/>
            <person name="Jeffries C.D."/>
            <person name="Brettin T."/>
            <person name="Detter J.C."/>
            <person name="Han C."/>
            <person name="Rohde M."/>
            <person name="Goker M."/>
            <person name="Bristow J."/>
            <person name="Eisen J.A."/>
            <person name="Markowitz V."/>
            <person name="Hugenholtz P."/>
            <person name="Kyrpides N.C."/>
            <person name="Klenk H.P."/>
        </authorList>
    </citation>
    <scope>NUCLEOTIDE SEQUENCE [LARGE SCALE GENOMIC DNA]</scope>
    <source>
        <strain evidence="2">ATCC BAA-972 / CDC 1076 / CIP 108378 / DSM 44985 / JCM 13578</strain>
    </source>
</reference>
<dbReference type="NCBIfam" id="TIGR03941">
    <property type="entry name" value="tRNA_deam_assoc"/>
    <property type="match status" value="1"/>
</dbReference>
<sequence>MSSQHAKGPVGLAVAVVREEGRWRVLGLSPKVLTSLEQAERELRELRSTSAVFGLINVDDEFFVIVRPGPGSSRLLLSDATAALDYDLAADVLDELHVEIPDPDELDDDEEPWAEGDFGILEDLGLPESVLGLIVSESDELYADEQLAALARQLGFEEELEKADQRPRG</sequence>
<dbReference type="Proteomes" id="UP000002247">
    <property type="component" value="Chromosome"/>
</dbReference>
<dbReference type="eggNOG" id="ENOG5032FSI">
    <property type="taxonomic scope" value="Bacteria"/>
</dbReference>
<organism evidence="1 2">
    <name type="scientific">Segniliparus rotundus (strain ATCC BAA-972 / CDC 1076 / CIP 108378 / DSM 44985 / JCM 13578)</name>
    <dbReference type="NCBI Taxonomy" id="640132"/>
    <lineage>
        <taxon>Bacteria</taxon>
        <taxon>Bacillati</taxon>
        <taxon>Actinomycetota</taxon>
        <taxon>Actinomycetes</taxon>
        <taxon>Mycobacteriales</taxon>
        <taxon>Segniliparaceae</taxon>
        <taxon>Segniliparus</taxon>
    </lineage>
</organism>
<dbReference type="RefSeq" id="WP_013137479.1">
    <property type="nucleotide sequence ID" value="NC_014168.1"/>
</dbReference>
<name>D6ZCI1_SEGRD</name>
<dbReference type="OrthoDB" id="5189541at2"/>
<proteinExistence type="predicted"/>
<dbReference type="STRING" id="640132.Srot_0539"/>